<reference evidence="1 2" key="1">
    <citation type="submission" date="2022-12" db="EMBL/GenBank/DDBJ databases">
        <title>Chromosome-scale assembly of the Ensete ventricosum genome.</title>
        <authorList>
            <person name="Dussert Y."/>
            <person name="Stocks J."/>
            <person name="Wendawek A."/>
            <person name="Woldeyes F."/>
            <person name="Nichols R.A."/>
            <person name="Borrell J.S."/>
        </authorList>
    </citation>
    <scope>NUCLEOTIDE SEQUENCE [LARGE SCALE GENOMIC DNA]</scope>
    <source>
        <strain evidence="2">cv. Maze</strain>
        <tissue evidence="1">Seeds</tissue>
    </source>
</reference>
<organism evidence="1 2">
    <name type="scientific">Ensete ventricosum</name>
    <name type="common">Abyssinian banana</name>
    <name type="synonym">Musa ensete</name>
    <dbReference type="NCBI Taxonomy" id="4639"/>
    <lineage>
        <taxon>Eukaryota</taxon>
        <taxon>Viridiplantae</taxon>
        <taxon>Streptophyta</taxon>
        <taxon>Embryophyta</taxon>
        <taxon>Tracheophyta</taxon>
        <taxon>Spermatophyta</taxon>
        <taxon>Magnoliopsida</taxon>
        <taxon>Liliopsida</taxon>
        <taxon>Zingiberales</taxon>
        <taxon>Musaceae</taxon>
        <taxon>Ensete</taxon>
    </lineage>
</organism>
<dbReference type="Proteomes" id="UP001222027">
    <property type="component" value="Unassembled WGS sequence"/>
</dbReference>
<dbReference type="AlphaFoldDB" id="A0AAV8PQU6"/>
<dbReference type="EMBL" id="JAQQAF010000009">
    <property type="protein sequence ID" value="KAJ8459233.1"/>
    <property type="molecule type" value="Genomic_DNA"/>
</dbReference>
<comment type="caution">
    <text evidence="1">The sequence shown here is derived from an EMBL/GenBank/DDBJ whole genome shotgun (WGS) entry which is preliminary data.</text>
</comment>
<evidence type="ECO:0000313" key="1">
    <source>
        <dbReference type="EMBL" id="KAJ8459233.1"/>
    </source>
</evidence>
<keyword evidence="2" id="KW-1185">Reference proteome</keyword>
<gene>
    <name evidence="1" type="ORF">OPV22_032159</name>
</gene>
<protein>
    <submittedName>
        <fullName evidence="1">Uncharacterized protein</fullName>
    </submittedName>
</protein>
<accession>A0AAV8PQU6</accession>
<evidence type="ECO:0000313" key="2">
    <source>
        <dbReference type="Proteomes" id="UP001222027"/>
    </source>
</evidence>
<name>A0AAV8PQU6_ENSVE</name>
<proteinExistence type="predicted"/>
<sequence>MNMFVDIEPGPFRLGLLNGYRKMDNQLLDTLLCEAAVELQELIEINTQLLQLLCLWNAVLLLVDIAAKAQLELLHWRTKGETVSYVLLLYCRGA</sequence>